<evidence type="ECO:0000313" key="4">
    <source>
        <dbReference type="EMBL" id="MXP44105.1"/>
    </source>
</evidence>
<feature type="domain" description="Mannitol dehydrogenase N-terminal" evidence="2">
    <location>
        <begin position="49"/>
        <end position="293"/>
    </location>
</feature>
<name>A0A845B0R6_9SPHN</name>
<evidence type="ECO:0000259" key="2">
    <source>
        <dbReference type="Pfam" id="PF01232"/>
    </source>
</evidence>
<dbReference type="SUPFAM" id="SSF48179">
    <property type="entry name" value="6-phosphogluconate dehydrogenase C-terminal domain-like"/>
    <property type="match status" value="1"/>
</dbReference>
<feature type="domain" description="Mannitol dehydrogenase C-terminal" evidence="3">
    <location>
        <begin position="302"/>
        <end position="445"/>
    </location>
</feature>
<dbReference type="InterPro" id="IPR013131">
    <property type="entry name" value="Mannitol_DH_N"/>
</dbReference>
<dbReference type="GO" id="GO:0016616">
    <property type="term" value="F:oxidoreductase activity, acting on the CH-OH group of donors, NAD or NADP as acceptor"/>
    <property type="evidence" value="ECO:0007669"/>
    <property type="project" value="TreeGrafter"/>
</dbReference>
<evidence type="ECO:0000313" key="5">
    <source>
        <dbReference type="Proteomes" id="UP000431922"/>
    </source>
</evidence>
<dbReference type="InterPro" id="IPR013328">
    <property type="entry name" value="6PGD_dom2"/>
</dbReference>
<gene>
    <name evidence="4" type="ORF">GRI65_06520</name>
</gene>
<protein>
    <submittedName>
        <fullName evidence="4">Mannitol dehydrogenase family protein</fullName>
    </submittedName>
</protein>
<dbReference type="Pfam" id="PF08125">
    <property type="entry name" value="Mannitol_dh_C"/>
    <property type="match status" value="1"/>
</dbReference>
<dbReference type="EMBL" id="WTYL01000002">
    <property type="protein sequence ID" value="MXP44105.1"/>
    <property type="molecule type" value="Genomic_DNA"/>
</dbReference>
<dbReference type="Pfam" id="PF01232">
    <property type="entry name" value="Mannitol_dh"/>
    <property type="match status" value="1"/>
</dbReference>
<dbReference type="PANTHER" id="PTHR43362:SF1">
    <property type="entry name" value="MANNITOL DEHYDROGENASE 2-RELATED"/>
    <property type="match status" value="1"/>
</dbReference>
<dbReference type="Gene3D" id="1.10.1040.10">
    <property type="entry name" value="N-(1-d-carboxylethyl)-l-norvaline Dehydrogenase, domain 2"/>
    <property type="match status" value="1"/>
</dbReference>
<dbReference type="InterPro" id="IPR050988">
    <property type="entry name" value="Mannitol_DH/Oxidoreductase"/>
</dbReference>
<dbReference type="InterPro" id="IPR008927">
    <property type="entry name" value="6-PGluconate_DH-like_C_sf"/>
</dbReference>
<dbReference type="Gene3D" id="3.40.50.720">
    <property type="entry name" value="NAD(P)-binding Rossmann-like Domain"/>
    <property type="match status" value="1"/>
</dbReference>
<proteinExistence type="predicted"/>
<dbReference type="PRINTS" id="PR00084">
    <property type="entry name" value="MTLDHDRGNASE"/>
</dbReference>
<organism evidence="4 5">
    <name type="scientific">Allopontixanthobacter sediminis</name>
    <dbReference type="NCBI Taxonomy" id="1689985"/>
    <lineage>
        <taxon>Bacteria</taxon>
        <taxon>Pseudomonadati</taxon>
        <taxon>Pseudomonadota</taxon>
        <taxon>Alphaproteobacteria</taxon>
        <taxon>Sphingomonadales</taxon>
        <taxon>Erythrobacteraceae</taxon>
        <taxon>Allopontixanthobacter</taxon>
    </lineage>
</organism>
<dbReference type="InterPro" id="IPR000669">
    <property type="entry name" value="Mannitol_DH"/>
</dbReference>
<dbReference type="AlphaFoldDB" id="A0A845B0R6"/>
<sequence length="490" mass="52185">MGGGTTGARPGLWAGQEGLQIVRLNAGTVHSLPADVIRPSYAVAEQKCGIVHLGIGAFHRAHQAEYTDLAMSQGDRDWRICGVSLRSAGVRNQLEPQDGLYTVTQKSAGAAKTSLVGSIAQVLVAPENPEAVVAALASADTHIVTLTVTEKGYCQGAGGALDETNEAVATELAGGDPASIYGYLAQAMERRKAAGLGALTLLSCDNLAQNGKQLERLLLAFLERSNPELAAWCAANCTFPSSMVDRIVPATTGKDLDLLAERLGVRDEGAVFTEAFSQWVIEDVFAGARPKWENAGAQLVQDVHPYETAKLRMLNGAHSAMAYLGLERGLVFVHEAMQHDAIRQLVGRLMRVEAASSLSPAPGQDLAGYADRLKERFDNPALEHRLVQIAMDGSQKIPQRWLETLAFHQQDGGDCPALLEALASWIVHVRGGSANVNDPMAGRLAQLWSEEGMAGIVPALVGRGGMFASSYIADEPTISHLQRLVAARSD</sequence>
<dbReference type="Proteomes" id="UP000431922">
    <property type="component" value="Unassembled WGS sequence"/>
</dbReference>
<dbReference type="OrthoDB" id="271711at2"/>
<dbReference type="SUPFAM" id="SSF51735">
    <property type="entry name" value="NAD(P)-binding Rossmann-fold domains"/>
    <property type="match status" value="1"/>
</dbReference>
<dbReference type="InterPro" id="IPR036291">
    <property type="entry name" value="NAD(P)-bd_dom_sf"/>
</dbReference>
<reference evidence="4 5" key="1">
    <citation type="submission" date="2019-12" db="EMBL/GenBank/DDBJ databases">
        <title>Genomic-based taxomic classification of the family Erythrobacteraceae.</title>
        <authorList>
            <person name="Xu L."/>
        </authorList>
    </citation>
    <scope>NUCLEOTIDE SEQUENCE [LARGE SCALE GENOMIC DNA]</scope>
    <source>
        <strain evidence="4 5">KCTC 42453</strain>
    </source>
</reference>
<comment type="caution">
    <text evidence="4">The sequence shown here is derived from an EMBL/GenBank/DDBJ whole genome shotgun (WGS) entry which is preliminary data.</text>
</comment>
<keyword evidence="5" id="KW-1185">Reference proteome</keyword>
<evidence type="ECO:0000256" key="1">
    <source>
        <dbReference type="ARBA" id="ARBA00023002"/>
    </source>
</evidence>
<dbReference type="InterPro" id="IPR013118">
    <property type="entry name" value="Mannitol_DH_C"/>
</dbReference>
<accession>A0A845B0R6</accession>
<evidence type="ECO:0000259" key="3">
    <source>
        <dbReference type="Pfam" id="PF08125"/>
    </source>
</evidence>
<keyword evidence="1" id="KW-0560">Oxidoreductase</keyword>
<dbReference type="PANTHER" id="PTHR43362">
    <property type="entry name" value="MANNITOL DEHYDROGENASE DSF1-RELATED"/>
    <property type="match status" value="1"/>
</dbReference>